<evidence type="ECO:0000256" key="2">
    <source>
        <dbReference type="ARBA" id="ARBA00004651"/>
    </source>
</evidence>
<dbReference type="SMART" id="SM00387">
    <property type="entry name" value="HATPase_c"/>
    <property type="match status" value="1"/>
</dbReference>
<evidence type="ECO:0000256" key="1">
    <source>
        <dbReference type="ARBA" id="ARBA00000085"/>
    </source>
</evidence>
<evidence type="ECO:0000259" key="16">
    <source>
        <dbReference type="PROSITE" id="PS50885"/>
    </source>
</evidence>
<organism evidence="17 18">
    <name type="scientific">Thalassobacillus hwangdonensis</name>
    <dbReference type="NCBI Taxonomy" id="546108"/>
    <lineage>
        <taxon>Bacteria</taxon>
        <taxon>Bacillati</taxon>
        <taxon>Bacillota</taxon>
        <taxon>Bacilli</taxon>
        <taxon>Bacillales</taxon>
        <taxon>Bacillaceae</taxon>
        <taxon>Thalassobacillus</taxon>
    </lineage>
</organism>
<keyword evidence="5" id="KW-0597">Phosphoprotein</keyword>
<dbReference type="InterPro" id="IPR003661">
    <property type="entry name" value="HisK_dim/P_dom"/>
</dbReference>
<keyword evidence="10 17" id="KW-0067">ATP-binding</keyword>
<keyword evidence="12" id="KW-0902">Two-component regulatory system</keyword>
<dbReference type="SMART" id="SM00388">
    <property type="entry name" value="HisKA"/>
    <property type="match status" value="1"/>
</dbReference>
<evidence type="ECO:0000256" key="11">
    <source>
        <dbReference type="ARBA" id="ARBA00022989"/>
    </source>
</evidence>
<dbReference type="PROSITE" id="PS50885">
    <property type="entry name" value="HAMP"/>
    <property type="match status" value="1"/>
</dbReference>
<keyword evidence="9" id="KW-0418">Kinase</keyword>
<feature type="transmembrane region" description="Helical" evidence="14">
    <location>
        <begin position="6"/>
        <end position="29"/>
    </location>
</feature>
<keyword evidence="13 14" id="KW-0472">Membrane</keyword>
<dbReference type="InterPro" id="IPR050398">
    <property type="entry name" value="HssS/ArlS-like"/>
</dbReference>
<evidence type="ECO:0000256" key="9">
    <source>
        <dbReference type="ARBA" id="ARBA00022777"/>
    </source>
</evidence>
<dbReference type="CDD" id="cd00075">
    <property type="entry name" value="HATPase"/>
    <property type="match status" value="1"/>
</dbReference>
<dbReference type="Proteomes" id="UP001596990">
    <property type="component" value="Unassembled WGS sequence"/>
</dbReference>
<dbReference type="SMART" id="SM00304">
    <property type="entry name" value="HAMP"/>
    <property type="match status" value="1"/>
</dbReference>
<dbReference type="RefSeq" id="WP_386061755.1">
    <property type="nucleotide sequence ID" value="NZ_JBHTKL010000005.1"/>
</dbReference>
<dbReference type="SUPFAM" id="SSF158472">
    <property type="entry name" value="HAMP domain-like"/>
    <property type="match status" value="1"/>
</dbReference>
<dbReference type="Gene3D" id="3.30.565.10">
    <property type="entry name" value="Histidine kinase-like ATPase, C-terminal domain"/>
    <property type="match status" value="1"/>
</dbReference>
<dbReference type="Pfam" id="PF02518">
    <property type="entry name" value="HATPase_c"/>
    <property type="match status" value="1"/>
</dbReference>
<dbReference type="Gene3D" id="1.10.287.130">
    <property type="match status" value="1"/>
</dbReference>
<dbReference type="SUPFAM" id="SSF55874">
    <property type="entry name" value="ATPase domain of HSP90 chaperone/DNA topoisomerase II/histidine kinase"/>
    <property type="match status" value="1"/>
</dbReference>
<dbReference type="InterPro" id="IPR004358">
    <property type="entry name" value="Sig_transdc_His_kin-like_C"/>
</dbReference>
<reference evidence="18" key="1">
    <citation type="journal article" date="2019" name="Int. J. Syst. Evol. Microbiol.">
        <title>The Global Catalogue of Microorganisms (GCM) 10K type strain sequencing project: providing services to taxonomists for standard genome sequencing and annotation.</title>
        <authorList>
            <consortium name="The Broad Institute Genomics Platform"/>
            <consortium name="The Broad Institute Genome Sequencing Center for Infectious Disease"/>
            <person name="Wu L."/>
            <person name="Ma J."/>
        </authorList>
    </citation>
    <scope>NUCLEOTIDE SEQUENCE [LARGE SCALE GENOMIC DNA]</scope>
    <source>
        <strain evidence="18">CCUG 56607</strain>
    </source>
</reference>
<keyword evidence="4" id="KW-1003">Cell membrane</keyword>
<dbReference type="PRINTS" id="PR00344">
    <property type="entry name" value="BCTRLSENSOR"/>
</dbReference>
<dbReference type="Pfam" id="PF00512">
    <property type="entry name" value="HisKA"/>
    <property type="match status" value="1"/>
</dbReference>
<sequence>MWNKLSFRIALLFFIFITIIELLLFFVLYSGLASNRIEEVLEGLQARGNSHRDVLEKNFDVATLNHVALMETEASTDVVIIDMNGEVLATSAPISLEKDKLIKAHDHHDSHQGRVIEERWKTEPYIATLAPIVVEGELRGYLYMFSPSSSVENVVTELSTQFLYISLVTIILTVITIFILTRFITRPLINMKKVTEKISTGKTSVSLPTLRNDELGELSRAIQTLASDLDHLKQERNEFLASIAHELRTPLTYVKGYADIAARENLSQQDREKYLQILKEEATHLTMLVKNLFDLAKMDQNEFAIEQACTPLCQPLKKVTERVAPVFEQHKIQIHMDCPDELEVYIDEERIQQVILNLLDNVLKHSPPESNVNITASEKQKHVQLKIQDEGEGIPDEDLPYVFDRLYRVDKSRSRASGGTGLGLAIVQEIIRLHGGSIFVESQMGKGTTFIIELPRGKDDE</sequence>
<dbReference type="InterPro" id="IPR005467">
    <property type="entry name" value="His_kinase_dom"/>
</dbReference>
<dbReference type="PROSITE" id="PS50109">
    <property type="entry name" value="HIS_KIN"/>
    <property type="match status" value="1"/>
</dbReference>
<dbReference type="EMBL" id="JBHTKL010000005">
    <property type="protein sequence ID" value="MFD1020334.1"/>
    <property type="molecule type" value="Genomic_DNA"/>
</dbReference>
<evidence type="ECO:0000256" key="4">
    <source>
        <dbReference type="ARBA" id="ARBA00022475"/>
    </source>
</evidence>
<dbReference type="Pfam" id="PF00672">
    <property type="entry name" value="HAMP"/>
    <property type="match status" value="1"/>
</dbReference>
<gene>
    <name evidence="17" type="ORF">ACFQ2J_14190</name>
</gene>
<feature type="transmembrane region" description="Helical" evidence="14">
    <location>
        <begin position="162"/>
        <end position="184"/>
    </location>
</feature>
<dbReference type="PANTHER" id="PTHR45528:SF1">
    <property type="entry name" value="SENSOR HISTIDINE KINASE CPXA"/>
    <property type="match status" value="1"/>
</dbReference>
<protein>
    <recommendedName>
        <fullName evidence="3">histidine kinase</fullName>
        <ecNumber evidence="3">2.7.13.3</ecNumber>
    </recommendedName>
</protein>
<keyword evidence="18" id="KW-1185">Reference proteome</keyword>
<feature type="domain" description="Histidine kinase" evidence="15">
    <location>
        <begin position="242"/>
        <end position="458"/>
    </location>
</feature>
<evidence type="ECO:0000256" key="7">
    <source>
        <dbReference type="ARBA" id="ARBA00022692"/>
    </source>
</evidence>
<dbReference type="InterPro" id="IPR003594">
    <property type="entry name" value="HATPase_dom"/>
</dbReference>
<dbReference type="GO" id="GO:0005524">
    <property type="term" value="F:ATP binding"/>
    <property type="evidence" value="ECO:0007669"/>
    <property type="project" value="UniProtKB-KW"/>
</dbReference>
<dbReference type="InterPro" id="IPR036890">
    <property type="entry name" value="HATPase_C_sf"/>
</dbReference>
<comment type="catalytic activity">
    <reaction evidence="1">
        <text>ATP + protein L-histidine = ADP + protein N-phospho-L-histidine.</text>
        <dbReference type="EC" id="2.7.13.3"/>
    </reaction>
</comment>
<evidence type="ECO:0000256" key="3">
    <source>
        <dbReference type="ARBA" id="ARBA00012438"/>
    </source>
</evidence>
<evidence type="ECO:0000313" key="18">
    <source>
        <dbReference type="Proteomes" id="UP001596990"/>
    </source>
</evidence>
<evidence type="ECO:0000256" key="12">
    <source>
        <dbReference type="ARBA" id="ARBA00023012"/>
    </source>
</evidence>
<evidence type="ECO:0000256" key="13">
    <source>
        <dbReference type="ARBA" id="ARBA00023136"/>
    </source>
</evidence>
<evidence type="ECO:0000256" key="6">
    <source>
        <dbReference type="ARBA" id="ARBA00022679"/>
    </source>
</evidence>
<dbReference type="SUPFAM" id="SSF47384">
    <property type="entry name" value="Homodimeric domain of signal transducing histidine kinase"/>
    <property type="match status" value="1"/>
</dbReference>
<keyword evidence="11 14" id="KW-1133">Transmembrane helix</keyword>
<dbReference type="CDD" id="cd00082">
    <property type="entry name" value="HisKA"/>
    <property type="match status" value="1"/>
</dbReference>
<dbReference type="EC" id="2.7.13.3" evidence="3"/>
<keyword evidence="6" id="KW-0808">Transferase</keyword>
<dbReference type="InterPro" id="IPR003660">
    <property type="entry name" value="HAMP_dom"/>
</dbReference>
<dbReference type="InterPro" id="IPR036097">
    <property type="entry name" value="HisK_dim/P_sf"/>
</dbReference>
<dbReference type="PANTHER" id="PTHR45528">
    <property type="entry name" value="SENSOR HISTIDINE KINASE CPXA"/>
    <property type="match status" value="1"/>
</dbReference>
<comment type="subcellular location">
    <subcellularLocation>
        <location evidence="2">Cell membrane</location>
        <topology evidence="2">Multi-pass membrane protein</topology>
    </subcellularLocation>
</comment>
<comment type="caution">
    <text evidence="17">The sequence shown here is derived from an EMBL/GenBank/DDBJ whole genome shotgun (WGS) entry which is preliminary data.</text>
</comment>
<evidence type="ECO:0000256" key="8">
    <source>
        <dbReference type="ARBA" id="ARBA00022741"/>
    </source>
</evidence>
<keyword evidence="7 14" id="KW-0812">Transmembrane</keyword>
<dbReference type="Gene3D" id="6.10.340.10">
    <property type="match status" value="1"/>
</dbReference>
<keyword evidence="8" id="KW-0547">Nucleotide-binding</keyword>
<proteinExistence type="predicted"/>
<evidence type="ECO:0000256" key="14">
    <source>
        <dbReference type="SAM" id="Phobius"/>
    </source>
</evidence>
<accession>A0ABW3L6V7</accession>
<feature type="domain" description="HAMP" evidence="16">
    <location>
        <begin position="182"/>
        <end position="234"/>
    </location>
</feature>
<evidence type="ECO:0000259" key="15">
    <source>
        <dbReference type="PROSITE" id="PS50109"/>
    </source>
</evidence>
<name>A0ABW3L6V7_9BACI</name>
<evidence type="ECO:0000256" key="5">
    <source>
        <dbReference type="ARBA" id="ARBA00022553"/>
    </source>
</evidence>
<evidence type="ECO:0000313" key="17">
    <source>
        <dbReference type="EMBL" id="MFD1020334.1"/>
    </source>
</evidence>
<dbReference type="CDD" id="cd06225">
    <property type="entry name" value="HAMP"/>
    <property type="match status" value="1"/>
</dbReference>
<evidence type="ECO:0000256" key="10">
    <source>
        <dbReference type="ARBA" id="ARBA00022840"/>
    </source>
</evidence>